<keyword evidence="1" id="KW-0812">Transmembrane</keyword>
<gene>
    <name evidence="3" type="ORF">LR48_Vigan01g131700</name>
</gene>
<dbReference type="EMBL" id="CM003371">
    <property type="protein sequence ID" value="KOM31762.1"/>
    <property type="molecule type" value="Genomic_DNA"/>
</dbReference>
<feature type="transmembrane region" description="Helical" evidence="1">
    <location>
        <begin position="33"/>
        <end position="50"/>
    </location>
</feature>
<evidence type="ECO:0000256" key="2">
    <source>
        <dbReference type="SAM" id="SignalP"/>
    </source>
</evidence>
<dbReference type="Gramene" id="KOM31762">
    <property type="protein sequence ID" value="KOM31762"/>
    <property type="gene ID" value="LR48_Vigan01g131700"/>
</dbReference>
<evidence type="ECO:0000256" key="1">
    <source>
        <dbReference type="SAM" id="Phobius"/>
    </source>
</evidence>
<dbReference type="Proteomes" id="UP000053144">
    <property type="component" value="Chromosome 1"/>
</dbReference>
<keyword evidence="1" id="KW-1133">Transmembrane helix</keyword>
<reference evidence="4" key="1">
    <citation type="journal article" date="2015" name="Proc. Natl. Acad. Sci. U.S.A.">
        <title>Genome sequencing of adzuki bean (Vigna angularis) provides insight into high starch and low fat accumulation and domestication.</title>
        <authorList>
            <person name="Yang K."/>
            <person name="Tian Z."/>
            <person name="Chen C."/>
            <person name="Luo L."/>
            <person name="Zhao B."/>
            <person name="Wang Z."/>
            <person name="Yu L."/>
            <person name="Li Y."/>
            <person name="Sun Y."/>
            <person name="Li W."/>
            <person name="Chen Y."/>
            <person name="Li Y."/>
            <person name="Zhang Y."/>
            <person name="Ai D."/>
            <person name="Zhao J."/>
            <person name="Shang C."/>
            <person name="Ma Y."/>
            <person name="Wu B."/>
            <person name="Wang M."/>
            <person name="Gao L."/>
            <person name="Sun D."/>
            <person name="Zhang P."/>
            <person name="Guo F."/>
            <person name="Wang W."/>
            <person name="Li Y."/>
            <person name="Wang J."/>
            <person name="Varshney R.K."/>
            <person name="Wang J."/>
            <person name="Ling H.Q."/>
            <person name="Wan P."/>
        </authorList>
    </citation>
    <scope>NUCLEOTIDE SEQUENCE</scope>
    <source>
        <strain evidence="4">cv. Jingnong 6</strain>
    </source>
</reference>
<feature type="chain" id="PRO_5005594793" evidence="2">
    <location>
        <begin position="20"/>
        <end position="145"/>
    </location>
</feature>
<feature type="signal peptide" evidence="2">
    <location>
        <begin position="1"/>
        <end position="19"/>
    </location>
</feature>
<evidence type="ECO:0000313" key="4">
    <source>
        <dbReference type="Proteomes" id="UP000053144"/>
    </source>
</evidence>
<protein>
    <submittedName>
        <fullName evidence="3">Uncharacterized protein</fullName>
    </submittedName>
</protein>
<name>A0A0L9TMT1_PHAAN</name>
<accession>A0A0L9TMT1</accession>
<organism evidence="3 4">
    <name type="scientific">Phaseolus angularis</name>
    <name type="common">Azuki bean</name>
    <name type="synonym">Vigna angularis</name>
    <dbReference type="NCBI Taxonomy" id="3914"/>
    <lineage>
        <taxon>Eukaryota</taxon>
        <taxon>Viridiplantae</taxon>
        <taxon>Streptophyta</taxon>
        <taxon>Embryophyta</taxon>
        <taxon>Tracheophyta</taxon>
        <taxon>Spermatophyta</taxon>
        <taxon>Magnoliopsida</taxon>
        <taxon>eudicotyledons</taxon>
        <taxon>Gunneridae</taxon>
        <taxon>Pentapetalae</taxon>
        <taxon>rosids</taxon>
        <taxon>fabids</taxon>
        <taxon>Fabales</taxon>
        <taxon>Fabaceae</taxon>
        <taxon>Papilionoideae</taxon>
        <taxon>50 kb inversion clade</taxon>
        <taxon>NPAAA clade</taxon>
        <taxon>indigoferoid/millettioid clade</taxon>
        <taxon>Phaseoleae</taxon>
        <taxon>Vigna</taxon>
    </lineage>
</organism>
<keyword evidence="2" id="KW-0732">Signal</keyword>
<keyword evidence="1" id="KW-0472">Membrane</keyword>
<dbReference type="AlphaFoldDB" id="A0A0L9TMT1"/>
<proteinExistence type="predicted"/>
<evidence type="ECO:0000313" key="3">
    <source>
        <dbReference type="EMBL" id="KOM31762.1"/>
    </source>
</evidence>
<sequence>MLMLLLVVVVCGNGVFVWMLESFLEEFGGQEGGLVVVVLVQEGAPVVVAAQQQRRSSRVRKQDGELFYGYEDPSMILTSIKGKTNMDIRFPDNEYPHPLKAKQICHIHLGLSQLSSLSAHTENAGMKNTTNITNHNTFKYIKMKL</sequence>